<dbReference type="EMBL" id="FOGO01000004">
    <property type="protein sequence ID" value="SER78006.1"/>
    <property type="molecule type" value="Genomic_DNA"/>
</dbReference>
<dbReference type="InterPro" id="IPR000551">
    <property type="entry name" value="MerR-type_HTH_dom"/>
</dbReference>
<dbReference type="AlphaFoldDB" id="A0A1H9RYY2"/>
<dbReference type="Gene3D" id="1.10.1660.10">
    <property type="match status" value="1"/>
</dbReference>
<gene>
    <name evidence="4" type="ORF">SAMN05421870_104183</name>
</gene>
<evidence type="ECO:0000313" key="5">
    <source>
        <dbReference type="Proteomes" id="UP000182841"/>
    </source>
</evidence>
<dbReference type="STRING" id="943816.AN217_20380"/>
<name>A0A1H9RYY2_9ACTN</name>
<organism evidence="4 5">
    <name type="scientific">Streptomyces qinglanensis</name>
    <dbReference type="NCBI Taxonomy" id="943816"/>
    <lineage>
        <taxon>Bacteria</taxon>
        <taxon>Bacillati</taxon>
        <taxon>Actinomycetota</taxon>
        <taxon>Actinomycetes</taxon>
        <taxon>Kitasatosporales</taxon>
        <taxon>Streptomycetaceae</taxon>
        <taxon>Streptomyces</taxon>
    </lineage>
</organism>
<keyword evidence="5" id="KW-1185">Reference proteome</keyword>
<dbReference type="CDD" id="cd01282">
    <property type="entry name" value="HTH_MerR-like_sg3"/>
    <property type="match status" value="1"/>
</dbReference>
<keyword evidence="1 4" id="KW-0238">DNA-binding</keyword>
<feature type="compositionally biased region" description="Low complexity" evidence="2">
    <location>
        <begin position="138"/>
        <end position="168"/>
    </location>
</feature>
<dbReference type="Pfam" id="PF13411">
    <property type="entry name" value="MerR_1"/>
    <property type="match status" value="1"/>
</dbReference>
<sequence>MRIGELAERTGTPRRLLRYYEEQGLIAADRAPNGYRDYDERFVDRVLQIRGLLDAGLPTRIIKQILPCLDKPRVIHFRDATPEMLATLEDQLERMTARVRCLTRNRDAIAAYLEEVRATRAPAHGEVRGADAPDAEQPSAPAHPSGPGPGIAPAAAPGAGQRTPAAARTARRSPRVSSPTR</sequence>
<evidence type="ECO:0000256" key="1">
    <source>
        <dbReference type="ARBA" id="ARBA00023125"/>
    </source>
</evidence>
<protein>
    <submittedName>
        <fullName evidence="4">DNA-binding transcriptional regulator, MerR family</fullName>
    </submittedName>
</protein>
<dbReference type="GO" id="GO:0003677">
    <property type="term" value="F:DNA binding"/>
    <property type="evidence" value="ECO:0007669"/>
    <property type="project" value="UniProtKB-KW"/>
</dbReference>
<dbReference type="PANTHER" id="PTHR30204">
    <property type="entry name" value="REDOX-CYCLING DRUG-SENSING TRANSCRIPTIONAL ACTIVATOR SOXR"/>
    <property type="match status" value="1"/>
</dbReference>
<feature type="region of interest" description="Disordered" evidence="2">
    <location>
        <begin position="122"/>
        <end position="181"/>
    </location>
</feature>
<proteinExistence type="predicted"/>
<accession>A0A1H9RYY2</accession>
<dbReference type="PANTHER" id="PTHR30204:SF93">
    <property type="entry name" value="HTH MERR-TYPE DOMAIN-CONTAINING PROTEIN"/>
    <property type="match status" value="1"/>
</dbReference>
<dbReference type="SUPFAM" id="SSF46955">
    <property type="entry name" value="Putative DNA-binding domain"/>
    <property type="match status" value="1"/>
</dbReference>
<evidence type="ECO:0000313" key="4">
    <source>
        <dbReference type="EMBL" id="SER78006.1"/>
    </source>
</evidence>
<evidence type="ECO:0000256" key="2">
    <source>
        <dbReference type="SAM" id="MobiDB-lite"/>
    </source>
</evidence>
<dbReference type="PROSITE" id="PS50937">
    <property type="entry name" value="HTH_MERR_2"/>
    <property type="match status" value="1"/>
</dbReference>
<dbReference type="GO" id="GO:0003700">
    <property type="term" value="F:DNA-binding transcription factor activity"/>
    <property type="evidence" value="ECO:0007669"/>
    <property type="project" value="InterPro"/>
</dbReference>
<dbReference type="SMART" id="SM00422">
    <property type="entry name" value="HTH_MERR"/>
    <property type="match status" value="1"/>
</dbReference>
<feature type="compositionally biased region" description="Basic and acidic residues" evidence="2">
    <location>
        <begin position="122"/>
        <end position="131"/>
    </location>
</feature>
<dbReference type="InterPro" id="IPR009061">
    <property type="entry name" value="DNA-bd_dom_put_sf"/>
</dbReference>
<dbReference type="Proteomes" id="UP000182841">
    <property type="component" value="Unassembled WGS sequence"/>
</dbReference>
<evidence type="ECO:0000259" key="3">
    <source>
        <dbReference type="PROSITE" id="PS50937"/>
    </source>
</evidence>
<reference evidence="5" key="1">
    <citation type="submission" date="2016-10" db="EMBL/GenBank/DDBJ databases">
        <authorList>
            <person name="Varghese N."/>
            <person name="Submissions S."/>
        </authorList>
    </citation>
    <scope>NUCLEOTIDE SEQUENCE [LARGE SCALE GENOMIC DNA]</scope>
    <source>
        <strain evidence="5">CGMCC 4.6825</strain>
    </source>
</reference>
<dbReference type="PRINTS" id="PR00040">
    <property type="entry name" value="HTHMERR"/>
</dbReference>
<feature type="domain" description="HTH merR-type" evidence="3">
    <location>
        <begin position="1"/>
        <end position="68"/>
    </location>
</feature>
<dbReference type="InterPro" id="IPR047057">
    <property type="entry name" value="MerR_fam"/>
</dbReference>